<organism evidence="2 3">
    <name type="scientific">Pseudonocardia broussonetiae</name>
    <dbReference type="NCBI Taxonomy" id="2736640"/>
    <lineage>
        <taxon>Bacteria</taxon>
        <taxon>Bacillati</taxon>
        <taxon>Actinomycetota</taxon>
        <taxon>Actinomycetes</taxon>
        <taxon>Pseudonocardiales</taxon>
        <taxon>Pseudonocardiaceae</taxon>
        <taxon>Pseudonocardia</taxon>
    </lineage>
</organism>
<dbReference type="KEGG" id="pbro:HOP40_16730"/>
<dbReference type="Proteomes" id="UP000505377">
    <property type="component" value="Chromosome"/>
</dbReference>
<name>A0A6M6JLR3_9PSEU</name>
<evidence type="ECO:0000256" key="1">
    <source>
        <dbReference type="SAM" id="MobiDB-lite"/>
    </source>
</evidence>
<reference evidence="2 3" key="1">
    <citation type="submission" date="2020-05" db="EMBL/GenBank/DDBJ databases">
        <authorList>
            <person name="Mo P."/>
        </authorList>
    </citation>
    <scope>NUCLEOTIDE SEQUENCE [LARGE SCALE GENOMIC DNA]</scope>
    <source>
        <strain evidence="2 3">Gen01</strain>
    </source>
</reference>
<dbReference type="AlphaFoldDB" id="A0A6M6JLR3"/>
<proteinExistence type="predicted"/>
<dbReference type="RefSeq" id="WP_172159646.1">
    <property type="nucleotide sequence ID" value="NZ_CP053564.1"/>
</dbReference>
<gene>
    <name evidence="2" type="ORF">HOP40_16730</name>
</gene>
<sequence length="218" mass="23229">MSEPGTNGDEAAADETNGASPNAVRKLDAPESEELAQLAAVFEDLQYVLRCCEHLVTALAAPDAGPVQVATDDALVEALWTGALIGYVRCFSARIGILSDDDVKELELPGTEITAADFHSMLKKLRDHYASRHVNPREAFTIGAAQANDGSLMGVAVVSAPRPIVDDTTVRLLGRIAYSLSGYIDGRMQEAQNKVLGVARDMSTLQLSSLPLVHLAEV</sequence>
<evidence type="ECO:0000313" key="2">
    <source>
        <dbReference type="EMBL" id="QJY47251.1"/>
    </source>
</evidence>
<feature type="region of interest" description="Disordered" evidence="1">
    <location>
        <begin position="1"/>
        <end position="23"/>
    </location>
</feature>
<evidence type="ECO:0000313" key="3">
    <source>
        <dbReference type="Proteomes" id="UP000505377"/>
    </source>
</evidence>
<protein>
    <submittedName>
        <fullName evidence="2">Uncharacterized protein</fullName>
    </submittedName>
</protein>
<keyword evidence="3" id="KW-1185">Reference proteome</keyword>
<dbReference type="EMBL" id="CP053564">
    <property type="protein sequence ID" value="QJY47251.1"/>
    <property type="molecule type" value="Genomic_DNA"/>
</dbReference>
<accession>A0A6M6JLR3</accession>